<feature type="compositionally biased region" description="Acidic residues" evidence="1">
    <location>
        <begin position="64"/>
        <end position="91"/>
    </location>
</feature>
<organism evidence="3 4">
    <name type="scientific">Enteractinococcus helveticum</name>
    <dbReference type="NCBI Taxonomy" id="1837282"/>
    <lineage>
        <taxon>Bacteria</taxon>
        <taxon>Bacillati</taxon>
        <taxon>Actinomycetota</taxon>
        <taxon>Actinomycetes</taxon>
        <taxon>Micrococcales</taxon>
        <taxon>Micrococcaceae</taxon>
    </lineage>
</organism>
<comment type="caution">
    <text evidence="3">The sequence shown here is derived from an EMBL/GenBank/DDBJ whole genome shotgun (WGS) entry which is preliminary data.</text>
</comment>
<feature type="compositionally biased region" description="Acidic residues" evidence="1">
    <location>
        <begin position="116"/>
        <end position="126"/>
    </location>
</feature>
<keyword evidence="2" id="KW-1133">Transmembrane helix</keyword>
<feature type="compositionally biased region" description="Polar residues" evidence="1">
    <location>
        <begin position="317"/>
        <end position="332"/>
    </location>
</feature>
<protein>
    <recommendedName>
        <fullName evidence="5">Gram-positive cocci surface proteins LPxTG domain-containing protein</fullName>
    </recommendedName>
</protein>
<keyword evidence="2" id="KW-0472">Membrane</keyword>
<evidence type="ECO:0000256" key="1">
    <source>
        <dbReference type="SAM" id="MobiDB-lite"/>
    </source>
</evidence>
<keyword evidence="2" id="KW-0812">Transmembrane</keyword>
<accession>A0A921FNC2</accession>
<feature type="transmembrane region" description="Helical" evidence="2">
    <location>
        <begin position="771"/>
        <end position="789"/>
    </location>
</feature>
<proteinExistence type="predicted"/>
<dbReference type="EMBL" id="DYXC01000123">
    <property type="protein sequence ID" value="HJF15288.1"/>
    <property type="molecule type" value="Genomic_DNA"/>
</dbReference>
<sequence>MAEETPKKKGQLSAAVLAGSALVFSSFAVGIPSAMADEEPAVSVATAVPEDEDTAEDVHNEETSSAEENTEEGSEDSEESEESADETDNSESGEASEPAESGSDQSASEEPTSESTQDEVDPETQDAEVEVDPFIYFSESSGPAGTTFEVGGGGFSPDGDVEISVTEPDSGEIVASSSASANEFGSIDGLELTIPEGSAGGVYDVTAVDRETEISVTESFNVTDASLTITPEELDENDFVDSGVTVTIEGLEAGQDIAITVGNAYSPIPDLSGEATADAEGTVEYTIQGADSVYVGTYYVTALRADNDAQVGSASFEVTSEKPQVSTHSPDANDNGEIPQGGVLHVTGHNATPNSTVTIDFGIEGLETAEVETGENGDFATENVIPEDAESGVKTVTVTDGETGESGTAEYTVADAGDEAEPTLTADRSEITLDEFVGDIEDEPGVLFTAEGLEPQTSLTYTVVSPGELEGLEQTTTADDNGTASFFIYGFDWVSDPTVYLGEYAVTASYEDEAGDVQELGPVNFRVVEEIAEGPQIELDSNEVYQGGSLDADIWNLTADGEVEVSWNPTETFTADENGELSAELPIADDADTGVQTLTVTDLTTEETASVEYTVLSSDDQVVDPALTIDPERIDLDDFVGDPEDGAGANHIVEGMEPGTEISYVVSGPEYVNDYESTADVDEDGVASFVIHGYDVADPAVYLGEYNTVVTYVDDAGETQTLNGSFTVVDGDDDSTAGGSDGDDDDRAPSAPVDVNGASGLAQTGANGVQLGFLAGGLLVAGAALLAFANRRRLFGRSA</sequence>
<evidence type="ECO:0000313" key="3">
    <source>
        <dbReference type="EMBL" id="HJF15288.1"/>
    </source>
</evidence>
<dbReference type="AlphaFoldDB" id="A0A921FNC2"/>
<evidence type="ECO:0008006" key="5">
    <source>
        <dbReference type="Google" id="ProtNLM"/>
    </source>
</evidence>
<feature type="region of interest" description="Disordered" evidence="1">
    <location>
        <begin position="317"/>
        <end position="336"/>
    </location>
</feature>
<gene>
    <name evidence="3" type="ORF">K8V32_10905</name>
</gene>
<feature type="compositionally biased region" description="Low complexity" evidence="1">
    <location>
        <begin position="92"/>
        <end position="103"/>
    </location>
</feature>
<dbReference type="RefSeq" id="WP_303907132.1">
    <property type="nucleotide sequence ID" value="NZ_DYXC01000123.1"/>
</dbReference>
<reference evidence="3" key="1">
    <citation type="journal article" date="2021" name="PeerJ">
        <title>Extensive microbial diversity within the chicken gut microbiome revealed by metagenomics and culture.</title>
        <authorList>
            <person name="Gilroy R."/>
            <person name="Ravi A."/>
            <person name="Getino M."/>
            <person name="Pursley I."/>
            <person name="Horton D.L."/>
            <person name="Alikhan N.F."/>
            <person name="Baker D."/>
            <person name="Gharbi K."/>
            <person name="Hall N."/>
            <person name="Watson M."/>
            <person name="Adriaenssens E.M."/>
            <person name="Foster-Nyarko E."/>
            <person name="Jarju S."/>
            <person name="Secka A."/>
            <person name="Antonio M."/>
            <person name="Oren A."/>
            <person name="Chaudhuri R.R."/>
            <person name="La Ragione R."/>
            <person name="Hildebrand F."/>
            <person name="Pallen M.J."/>
        </authorList>
    </citation>
    <scope>NUCLEOTIDE SEQUENCE</scope>
    <source>
        <strain evidence="3">ChiHjej13B12-14962</strain>
    </source>
</reference>
<name>A0A921FNC2_9MICC</name>
<dbReference type="Proteomes" id="UP000703315">
    <property type="component" value="Unassembled WGS sequence"/>
</dbReference>
<feature type="compositionally biased region" description="Polar residues" evidence="1">
    <location>
        <begin position="104"/>
        <end position="115"/>
    </location>
</feature>
<feature type="region of interest" description="Disordered" evidence="1">
    <location>
        <begin position="37"/>
        <end position="126"/>
    </location>
</feature>
<reference evidence="3" key="2">
    <citation type="submission" date="2021-09" db="EMBL/GenBank/DDBJ databases">
        <authorList>
            <person name="Gilroy R."/>
        </authorList>
    </citation>
    <scope>NUCLEOTIDE SEQUENCE</scope>
    <source>
        <strain evidence="3">ChiHjej13B12-14962</strain>
    </source>
</reference>
<feature type="region of interest" description="Disordered" evidence="1">
    <location>
        <begin position="723"/>
        <end position="759"/>
    </location>
</feature>
<evidence type="ECO:0000313" key="4">
    <source>
        <dbReference type="Proteomes" id="UP000703315"/>
    </source>
</evidence>
<feature type="compositionally biased region" description="Acidic residues" evidence="1">
    <location>
        <begin position="730"/>
        <end position="746"/>
    </location>
</feature>
<evidence type="ECO:0000256" key="2">
    <source>
        <dbReference type="SAM" id="Phobius"/>
    </source>
</evidence>